<dbReference type="PANTHER" id="PTHR44040">
    <property type="entry name" value="RETINOBLASTOMA-BINDING PROTEIN 5"/>
    <property type="match status" value="1"/>
</dbReference>
<keyword evidence="7" id="KW-0472">Membrane</keyword>
<keyword evidence="3" id="KW-0677">Repeat</keyword>
<dbReference type="InterPro" id="IPR024977">
    <property type="entry name" value="Apc4-like_WD40_dom"/>
</dbReference>
<feature type="compositionally biased region" description="Low complexity" evidence="6">
    <location>
        <begin position="1583"/>
        <end position="1601"/>
    </location>
</feature>
<protein>
    <recommendedName>
        <fullName evidence="8">START domain-containing protein</fullName>
    </recommendedName>
</protein>
<evidence type="ECO:0000313" key="10">
    <source>
        <dbReference type="Proteomes" id="UP001473302"/>
    </source>
</evidence>
<feature type="compositionally biased region" description="Low complexity" evidence="6">
    <location>
        <begin position="1609"/>
        <end position="1618"/>
    </location>
</feature>
<dbReference type="Pfam" id="PF12894">
    <property type="entry name" value="ANAPC4_WD40"/>
    <property type="match status" value="1"/>
</dbReference>
<dbReference type="PANTHER" id="PTHR44040:SF1">
    <property type="entry name" value="RETINOBLASTOMA-BINDING PROTEIN 5"/>
    <property type="match status" value="1"/>
</dbReference>
<dbReference type="PROSITE" id="PS50082">
    <property type="entry name" value="WD_REPEATS_2"/>
    <property type="match status" value="1"/>
</dbReference>
<feature type="region of interest" description="Disordered" evidence="6">
    <location>
        <begin position="828"/>
        <end position="864"/>
    </location>
</feature>
<dbReference type="Gene3D" id="2.130.10.10">
    <property type="entry name" value="YVTN repeat-like/Quinoprotein amine dehydrogenase"/>
    <property type="match status" value="1"/>
</dbReference>
<accession>A0ABP9YR95</accession>
<feature type="repeat" description="WD" evidence="5">
    <location>
        <begin position="61"/>
        <end position="94"/>
    </location>
</feature>
<evidence type="ECO:0000259" key="8">
    <source>
        <dbReference type="PROSITE" id="PS50848"/>
    </source>
</evidence>
<dbReference type="InterPro" id="IPR036322">
    <property type="entry name" value="WD40_repeat_dom_sf"/>
</dbReference>
<dbReference type="Pfam" id="PF00400">
    <property type="entry name" value="WD40"/>
    <property type="match status" value="2"/>
</dbReference>
<organism evidence="9 10">
    <name type="scientific">Mucor flavus</name>
    <dbReference type="NCBI Taxonomy" id="439312"/>
    <lineage>
        <taxon>Eukaryota</taxon>
        <taxon>Fungi</taxon>
        <taxon>Fungi incertae sedis</taxon>
        <taxon>Mucoromycota</taxon>
        <taxon>Mucoromycotina</taxon>
        <taxon>Mucoromycetes</taxon>
        <taxon>Mucorales</taxon>
        <taxon>Mucorineae</taxon>
        <taxon>Mucoraceae</taxon>
        <taxon>Mucor</taxon>
    </lineage>
</organism>
<evidence type="ECO:0000313" key="9">
    <source>
        <dbReference type="EMBL" id="GAA5809371.1"/>
    </source>
</evidence>
<keyword evidence="4" id="KW-0539">Nucleus</keyword>
<dbReference type="PROSITE" id="PS50848">
    <property type="entry name" value="START"/>
    <property type="match status" value="1"/>
</dbReference>
<sequence>MNLELLDPWEQEYPQIIEETLEDGYVLNCKFNRRGTLLAAGCLDGRCVVWDFDTKGVSRNLVGHVKPVTSISWSHNGRYLLSASKDWTCIYWDLVLGTKKAKVRFDTPLMMAHMHPKNNQRFAAALFQESPVIVDIEGDEIIKTELPTEPDDKDESIKPSAFFVTAITWNKTGNRIYTGTSKGYFNMIDVETNKIIYTTRIGSTTIKSIQWSRNGRDMLINANDRVIRYFRVDEKTGIPKLRNKFQDLVNRIQWSQSCFSADGEFVIGGSGHKAEHNIYIWDKNMGNLVKILEGPKEPLDDIAWHPVRPIIGSVSSFGNIYIWTAKHEENWSAFAPDFIELEENLEYEEKEDEFDVVPDAEKTKRKQVDEDISVDVTTCDSIQAFLDSDEEEDRDEVFYLNSLPFEDDDDHHHHSHDEEYAKKSNILLKKNNVGPTKTIKVVKEFNTEINLDHYFASLTTLEVRTQWCCLFKSVTLSSQVNTNTCVIHATTIQDENIQLVEQTLKKKHHVQYISTSISDEQEYFMCILIENRFDHARATIYYHQDKEMAINLISNLLSLKPFPYISQCDKAIQIQQLNYKEKEFDVTYLFTEQNYNCQELPRDILDHHQSWDNHQTLRKNKFLSSSSLLFSSSPNLNTKIMSSYPEKHSFLPSSSDDDDDDDVTSTSLTDELRIELDHIPQLSISLLDNAHWSNKFAQLCVRCYKKPNKFILQILHPYNLMQYFNDDMKLDDGENSMQVHLVLKVSQHQKFIVNDNEWPIRSWRSKHEDTSCSASEQEDDIFVDGMENIIDHVSSDQTIDVLPIQSTPPPQQLPQAQSVQILQPPVRQQLQPQLQPQQQTQVQVPTKKSYLPSPSSSASSSKLEIPSEIKPATIETAIPANDPVALQKVYTQFSQYLRPPYDPVLIQAPAKENGYVAIKKLEIPNHAMGGFQSESTWTDCSVWDIKAVLESAGARKIWDNTFESTTFLHALTQTSSIWHTKLKGAWPVNPRDYVCFHGQYTSPHRIDLLSTSCIGDSFQYKPLPKETSGYIRATMDVMGWRLQRTDPHTVSVKQVLVTQFPTWVINFITSRFLVQTCAAVQSAKEYFESFGAPPSLESLSWALLVNLKHDHEKKNWRCEYTRRTDSEKDERKVVEVSVEPPKTVSVIRLDKRRWAQLARNRYSIVIDPPPSRVTAVAKACDPFGVWVSIEHAEEFIIPLRGKILVLIKPDQLFDAADDMCHLNVNGVTTPIEQETEAVVMTEPVMDAVPEPEELKLEPVPRQIIEKADIVLTEQEQVDKALDALTITPKHQAQAAFSFLKQTDEQFGWTMITENNKSGLKVFKKSGLKPNAVFESDTLVVPEPYMIYKATKVIENFSVDEVTCVVTDIGNVRKAYDDTIEHIESVRQVEPGCRVVQQTVKALFPFKNREVYATSCLTQEIPSLVSSNKRTMYIESSLPDFPVVNSKKTRGILYMSGWILEPIDPYTTTTNHPIPSTRVTYVTALDLGPSIPSYISNLVANNWAPKKIQSVESYLKSKGSPPFVSQPQPTLVFASNTLSVEEQDDLKWIMIQSSYDKEKHQYKVTNRVQISKKQKPVVEHIPLTTSTSASTSSSSTVTPLRRPSTHTIASSSDLGSRRGSLPINALTKKRISPAFTSDSRPPPLRTITMLQTTFDLRAFIKGYEVHAQLYDVSDPIKKRNVSSKLVLSISEPLLSHLIDDGKKKSVKHTVLVQANIMTPTSSASVHELEFSVTPVREEIVQNKAAKLTVSHVLGEDGQQQKYGGIILVNGEEVEVGSEVALKSLQDEADNESVHEDKIQVTTVHEESEHESTGTNEYTSEETAEYMGGGVVAAALGNVSAGVNQLGARMMNPFRSGSFLASTNDAEDRYKIEDHSHDAPSSADEDEYHSRYFSREEKYKINTSSTLHEIRLLRRSSDTMRKGMLLLLICISLGVVIALLMVQPMVERYYASFNAASTVSSLDQSVELGLVRRLIQIPWFGGWDIQIIAIRRQNV</sequence>
<evidence type="ECO:0000256" key="4">
    <source>
        <dbReference type="ARBA" id="ARBA00023242"/>
    </source>
</evidence>
<keyword evidence="2 5" id="KW-0853">WD repeat</keyword>
<feature type="domain" description="START" evidence="8">
    <location>
        <begin position="1307"/>
        <end position="1519"/>
    </location>
</feature>
<dbReference type="Gene3D" id="3.30.530.20">
    <property type="match status" value="2"/>
</dbReference>
<dbReference type="SMART" id="SM00320">
    <property type="entry name" value="WD40"/>
    <property type="match status" value="5"/>
</dbReference>
<evidence type="ECO:0000256" key="7">
    <source>
        <dbReference type="SAM" id="Phobius"/>
    </source>
</evidence>
<dbReference type="Pfam" id="PF01852">
    <property type="entry name" value="START"/>
    <property type="match status" value="2"/>
</dbReference>
<evidence type="ECO:0000256" key="1">
    <source>
        <dbReference type="ARBA" id="ARBA00004123"/>
    </source>
</evidence>
<dbReference type="InterPro" id="IPR023393">
    <property type="entry name" value="START-like_dom_sf"/>
</dbReference>
<gene>
    <name evidence="9" type="ORF">MFLAVUS_002779</name>
</gene>
<evidence type="ECO:0000256" key="3">
    <source>
        <dbReference type="ARBA" id="ARBA00022737"/>
    </source>
</evidence>
<reference evidence="9 10" key="1">
    <citation type="submission" date="2024-04" db="EMBL/GenBank/DDBJ databases">
        <title>genome sequences of Mucor flavus KT1a and Helicostylum pulchrum KT1b strains isolated from the surface of a dry-aged beef.</title>
        <authorList>
            <person name="Toyotome T."/>
            <person name="Hosono M."/>
            <person name="Torimaru M."/>
            <person name="Fukuda K."/>
            <person name="Mikami N."/>
        </authorList>
    </citation>
    <scope>NUCLEOTIDE SEQUENCE [LARGE SCALE GENOMIC DNA]</scope>
    <source>
        <strain evidence="9 10">KT1a</strain>
    </source>
</reference>
<dbReference type="InterPro" id="IPR002913">
    <property type="entry name" value="START_lipid-bd_dom"/>
</dbReference>
<keyword evidence="10" id="KW-1185">Reference proteome</keyword>
<proteinExistence type="predicted"/>
<dbReference type="Proteomes" id="UP001473302">
    <property type="component" value="Unassembled WGS sequence"/>
</dbReference>
<feature type="transmembrane region" description="Helical" evidence="7">
    <location>
        <begin position="1921"/>
        <end position="1940"/>
    </location>
</feature>
<dbReference type="EMBL" id="BAABUK010000005">
    <property type="protein sequence ID" value="GAA5809371.1"/>
    <property type="molecule type" value="Genomic_DNA"/>
</dbReference>
<dbReference type="InterPro" id="IPR037850">
    <property type="entry name" value="RBBP5/Swd1"/>
</dbReference>
<feature type="region of interest" description="Disordered" evidence="6">
    <location>
        <begin position="1583"/>
        <end position="1618"/>
    </location>
</feature>
<dbReference type="PROSITE" id="PS50294">
    <property type="entry name" value="WD_REPEATS_REGION"/>
    <property type="match status" value="1"/>
</dbReference>
<evidence type="ECO:0000256" key="5">
    <source>
        <dbReference type="PROSITE-ProRule" id="PRU00221"/>
    </source>
</evidence>
<keyword evidence="7" id="KW-1133">Transmembrane helix</keyword>
<evidence type="ECO:0000256" key="6">
    <source>
        <dbReference type="SAM" id="MobiDB-lite"/>
    </source>
</evidence>
<dbReference type="SUPFAM" id="SSF50978">
    <property type="entry name" value="WD40 repeat-like"/>
    <property type="match status" value="1"/>
</dbReference>
<dbReference type="SUPFAM" id="SSF55961">
    <property type="entry name" value="Bet v1-like"/>
    <property type="match status" value="2"/>
</dbReference>
<comment type="caution">
    <text evidence="9">The sequence shown here is derived from an EMBL/GenBank/DDBJ whole genome shotgun (WGS) entry which is preliminary data.</text>
</comment>
<name>A0ABP9YR95_9FUNG</name>
<comment type="subcellular location">
    <subcellularLocation>
        <location evidence="1">Nucleus</location>
    </subcellularLocation>
</comment>
<dbReference type="InterPro" id="IPR015943">
    <property type="entry name" value="WD40/YVTN_repeat-like_dom_sf"/>
</dbReference>
<keyword evidence="7" id="KW-0812">Transmembrane</keyword>
<dbReference type="InterPro" id="IPR001680">
    <property type="entry name" value="WD40_rpt"/>
</dbReference>
<evidence type="ECO:0000256" key="2">
    <source>
        <dbReference type="ARBA" id="ARBA00022574"/>
    </source>
</evidence>